<name>A0A6C0KGJ8_9ZZZZ</name>
<organism evidence="1">
    <name type="scientific">viral metagenome</name>
    <dbReference type="NCBI Taxonomy" id="1070528"/>
    <lineage>
        <taxon>unclassified sequences</taxon>
        <taxon>metagenomes</taxon>
        <taxon>organismal metagenomes</taxon>
    </lineage>
</organism>
<proteinExistence type="predicted"/>
<reference evidence="1" key="1">
    <citation type="journal article" date="2020" name="Nature">
        <title>Giant virus diversity and host interactions through global metagenomics.</title>
        <authorList>
            <person name="Schulz F."/>
            <person name="Roux S."/>
            <person name="Paez-Espino D."/>
            <person name="Jungbluth S."/>
            <person name="Walsh D.A."/>
            <person name="Denef V.J."/>
            <person name="McMahon K.D."/>
            <person name="Konstantinidis K.T."/>
            <person name="Eloe-Fadrosh E.A."/>
            <person name="Kyrpides N.C."/>
            <person name="Woyke T."/>
        </authorList>
    </citation>
    <scope>NUCLEOTIDE SEQUENCE</scope>
    <source>
        <strain evidence="1">GVMAG-S-3300011013-78</strain>
    </source>
</reference>
<accession>A0A6C0KGJ8</accession>
<sequence>MNSVSYCQLERTEELNKRILNRTNPSQQLQMNFSPRSVPTRYVKFPILDCRMPAKTPIVKRSEYNMSTMFNPGTDSPYAGYANEIDIESNLDNLFFPDQRAAQSKYIPDSSSDLYQYSIPSAPCNNPHPFISKTESFSPFDPNECNLGNEQFFNFTRQQVKNLKI</sequence>
<dbReference type="EMBL" id="MN740883">
    <property type="protein sequence ID" value="QHU16463.1"/>
    <property type="molecule type" value="Genomic_DNA"/>
</dbReference>
<dbReference type="AlphaFoldDB" id="A0A6C0KGJ8"/>
<evidence type="ECO:0000313" key="1">
    <source>
        <dbReference type="EMBL" id="QHU16463.1"/>
    </source>
</evidence>
<protein>
    <submittedName>
        <fullName evidence="1">Uncharacterized protein</fullName>
    </submittedName>
</protein>